<proteinExistence type="predicted"/>
<sequence length="245" mass="25039">MSRLSALVAGTALACTTVVAHPAQAAEVAAVATSAPYALSVDGQVEGLSFTATEANPTNDHRVPQHDFGATPLHPGWGVLLSAPQGTKDADLRAVTRVTDSSATAHAGVSLHLNDAKGPFLYFGIHSGSVSCDRVGGPDYAGGASGLMLAVRNGHEVLQQVEPTATGWSAEVHAVAAGDQATPDGSTRTTRVNVQKVSAVADLAPYGDLFPGAYRRAGGYKVTVTQQLDTVRTYSFLVGGVGCDG</sequence>
<dbReference type="PROSITE" id="PS51257">
    <property type="entry name" value="PROKAR_LIPOPROTEIN"/>
    <property type="match status" value="1"/>
</dbReference>
<accession>A0ABN0U1X2</accession>
<keyword evidence="3" id="KW-1185">Reference proteome</keyword>
<dbReference type="RefSeq" id="WP_343935230.1">
    <property type="nucleotide sequence ID" value="NZ_BAAABU010000007.1"/>
</dbReference>
<feature type="chain" id="PRO_5045940366" evidence="1">
    <location>
        <begin position="26"/>
        <end position="245"/>
    </location>
</feature>
<comment type="caution">
    <text evidence="2">The sequence shown here is derived from an EMBL/GenBank/DDBJ whole genome shotgun (WGS) entry which is preliminary data.</text>
</comment>
<gene>
    <name evidence="2" type="ORF">GCM10010492_38720</name>
</gene>
<keyword evidence="1" id="KW-0732">Signal</keyword>
<feature type="signal peptide" evidence="1">
    <location>
        <begin position="1"/>
        <end position="25"/>
    </location>
</feature>
<evidence type="ECO:0000313" key="3">
    <source>
        <dbReference type="Proteomes" id="UP001500416"/>
    </source>
</evidence>
<dbReference type="Proteomes" id="UP001500416">
    <property type="component" value="Unassembled WGS sequence"/>
</dbReference>
<dbReference type="EMBL" id="BAAABU010000007">
    <property type="protein sequence ID" value="GAA0235972.1"/>
    <property type="molecule type" value="Genomic_DNA"/>
</dbReference>
<protein>
    <submittedName>
        <fullName evidence="2">Uncharacterized protein</fullName>
    </submittedName>
</protein>
<reference evidence="2 3" key="1">
    <citation type="journal article" date="2019" name="Int. J. Syst. Evol. Microbiol.">
        <title>The Global Catalogue of Microorganisms (GCM) 10K type strain sequencing project: providing services to taxonomists for standard genome sequencing and annotation.</title>
        <authorList>
            <consortium name="The Broad Institute Genomics Platform"/>
            <consortium name="The Broad Institute Genome Sequencing Center for Infectious Disease"/>
            <person name="Wu L."/>
            <person name="Ma J."/>
        </authorList>
    </citation>
    <scope>NUCLEOTIDE SEQUENCE [LARGE SCALE GENOMIC DNA]</scope>
    <source>
        <strain evidence="2 3">JCM 3380</strain>
    </source>
</reference>
<evidence type="ECO:0000256" key="1">
    <source>
        <dbReference type="SAM" id="SignalP"/>
    </source>
</evidence>
<name>A0ABN0U1X2_9PSEU</name>
<evidence type="ECO:0000313" key="2">
    <source>
        <dbReference type="EMBL" id="GAA0235972.1"/>
    </source>
</evidence>
<organism evidence="2 3">
    <name type="scientific">Saccharothrix mutabilis subsp. mutabilis</name>
    <dbReference type="NCBI Taxonomy" id="66855"/>
    <lineage>
        <taxon>Bacteria</taxon>
        <taxon>Bacillati</taxon>
        <taxon>Actinomycetota</taxon>
        <taxon>Actinomycetes</taxon>
        <taxon>Pseudonocardiales</taxon>
        <taxon>Pseudonocardiaceae</taxon>
        <taxon>Saccharothrix</taxon>
    </lineage>
</organism>